<accession>A0A2C6L5R2</accession>
<feature type="region of interest" description="Disordered" evidence="7">
    <location>
        <begin position="346"/>
        <end position="385"/>
    </location>
</feature>
<evidence type="ECO:0000256" key="5">
    <source>
        <dbReference type="ARBA" id="ARBA00023239"/>
    </source>
</evidence>
<feature type="compositionally biased region" description="Basic and acidic residues" evidence="7">
    <location>
        <begin position="346"/>
        <end position="357"/>
    </location>
</feature>
<keyword evidence="4" id="KW-0472">Membrane</keyword>
<dbReference type="Proteomes" id="UP000221165">
    <property type="component" value="Unassembled WGS sequence"/>
</dbReference>
<feature type="compositionally biased region" description="Polar residues" evidence="7">
    <location>
        <begin position="358"/>
        <end position="373"/>
    </location>
</feature>
<dbReference type="HAMAP" id="MF_03111">
    <property type="entry name" value="Coq4"/>
    <property type="match status" value="1"/>
</dbReference>
<dbReference type="PANTHER" id="PTHR12922">
    <property type="entry name" value="UBIQUINONE BIOSYNTHESIS PROTEIN"/>
    <property type="match status" value="1"/>
</dbReference>
<dbReference type="OrthoDB" id="4249at2759"/>
<organism evidence="8 9">
    <name type="scientific">Cystoisospora suis</name>
    <dbReference type="NCBI Taxonomy" id="483139"/>
    <lineage>
        <taxon>Eukaryota</taxon>
        <taxon>Sar</taxon>
        <taxon>Alveolata</taxon>
        <taxon>Apicomplexa</taxon>
        <taxon>Conoidasida</taxon>
        <taxon>Coccidia</taxon>
        <taxon>Eucoccidiorida</taxon>
        <taxon>Eimeriorina</taxon>
        <taxon>Sarcocystidae</taxon>
        <taxon>Cystoisospora</taxon>
    </lineage>
</organism>
<keyword evidence="8" id="KW-0830">Ubiquinone</keyword>
<reference evidence="8 9" key="1">
    <citation type="journal article" date="2017" name="Int. J. Parasitol.">
        <title>The genome of the protozoan parasite Cystoisospora suis and a reverse vaccinology approach to identify vaccine candidates.</title>
        <authorList>
            <person name="Palmieri N."/>
            <person name="Shrestha A."/>
            <person name="Ruttkowski B."/>
            <person name="Beck T."/>
            <person name="Vogl C."/>
            <person name="Tomley F."/>
            <person name="Blake D.P."/>
            <person name="Joachim A."/>
        </authorList>
    </citation>
    <scope>NUCLEOTIDE SEQUENCE [LARGE SCALE GENOMIC DNA]</scope>
    <source>
        <strain evidence="8 9">Wien I</strain>
    </source>
</reference>
<evidence type="ECO:0000256" key="4">
    <source>
        <dbReference type="ARBA" id="ARBA00023136"/>
    </source>
</evidence>
<keyword evidence="5" id="KW-0456">Lyase</keyword>
<feature type="non-terminal residue" evidence="8">
    <location>
        <position position="1"/>
    </location>
</feature>
<dbReference type="EMBL" id="MIGC01001480">
    <property type="protein sequence ID" value="PHJ22783.1"/>
    <property type="molecule type" value="Genomic_DNA"/>
</dbReference>
<evidence type="ECO:0000256" key="7">
    <source>
        <dbReference type="SAM" id="MobiDB-lite"/>
    </source>
</evidence>
<keyword evidence="9" id="KW-1185">Reference proteome</keyword>
<dbReference type="AlphaFoldDB" id="A0A2C6L5R2"/>
<sequence>SSSSLSSSSSSYGGDSFVDTTWDDRRSFVCAHQPSSYHSSFLPSPPSPHSHLSTSSFFSSPPSFSSKGEEEDSLPNASLLLQDLARDVGRSCLRFLRLSEIGLRSAFLSLSRPTEDQHIATLSEVLFFTSHALYKMHRQMWEHPDGRRVLEEKPLLNSRSLSYPQLRRLPSHTVGYAYMQFMDKNELHAGARQPVRLVEDPGLAYVLTRYRQLHDFMHTLYGMDISVEEEVALKLIEFYQTLLPMTFLASLFGSLAAPVVRADFHKPPHTEKAPLPLLRELSSSLSSSFSVSNTPSSSSPLHSHPRTHSCREHLEQQVKEEEEEEKKKEKVGEWIYSYEEEDKLCKEERGERNEDKSLQNSNRQPASTSQTRGKINEEEEDDEEIERLLQQSEVHNATNPYREVNGAVHIMIKEGEKEETKKKKKAIVYPRHELLTQLLPWAIQAGRAVKVPLHCVYIEEWLDRPLEELRQHCGVLLPPSSSSSVH</sequence>
<gene>
    <name evidence="8" type="ORF">CSUI_003366</name>
</gene>
<dbReference type="InterPro" id="IPR007715">
    <property type="entry name" value="Coq4"/>
</dbReference>
<keyword evidence="3" id="KW-0496">Mitochondrion</keyword>
<dbReference type="GeneID" id="94426775"/>
<dbReference type="InterPro" id="IPR027540">
    <property type="entry name" value="Coq4_euk"/>
</dbReference>
<evidence type="ECO:0000256" key="2">
    <source>
        <dbReference type="ARBA" id="ARBA00022792"/>
    </source>
</evidence>
<keyword evidence="2" id="KW-0999">Mitochondrion inner membrane</keyword>
<dbReference type="PANTHER" id="PTHR12922:SF7">
    <property type="entry name" value="UBIQUINONE BIOSYNTHESIS PROTEIN COQ4 HOMOLOG, MITOCHONDRIAL"/>
    <property type="match status" value="1"/>
</dbReference>
<comment type="caution">
    <text evidence="8">The sequence shown here is derived from an EMBL/GenBank/DDBJ whole genome shotgun (WGS) entry which is preliminary data.</text>
</comment>
<evidence type="ECO:0000313" key="8">
    <source>
        <dbReference type="EMBL" id="PHJ22783.1"/>
    </source>
</evidence>
<dbReference type="Pfam" id="PF05019">
    <property type="entry name" value="Coq4"/>
    <property type="match status" value="2"/>
</dbReference>
<feature type="compositionally biased region" description="Low complexity" evidence="7">
    <location>
        <begin position="288"/>
        <end position="302"/>
    </location>
</feature>
<evidence type="ECO:0000313" key="9">
    <source>
        <dbReference type="Proteomes" id="UP000221165"/>
    </source>
</evidence>
<feature type="region of interest" description="Disordered" evidence="7">
    <location>
        <begin position="288"/>
        <end position="330"/>
    </location>
</feature>
<protein>
    <recommendedName>
        <fullName evidence="6">4-hydroxy-3-methoxy-5-polyprenylbenzoate decarboxylase</fullName>
    </recommendedName>
</protein>
<name>A0A2C6L5R2_9APIC</name>
<feature type="region of interest" description="Disordered" evidence="7">
    <location>
        <begin position="35"/>
        <end position="54"/>
    </location>
</feature>
<dbReference type="GO" id="GO:0016829">
    <property type="term" value="F:lyase activity"/>
    <property type="evidence" value="ECO:0007669"/>
    <property type="project" value="UniProtKB-KW"/>
</dbReference>
<evidence type="ECO:0000256" key="1">
    <source>
        <dbReference type="ARBA" id="ARBA00022688"/>
    </source>
</evidence>
<proteinExistence type="inferred from homology"/>
<evidence type="ECO:0000256" key="3">
    <source>
        <dbReference type="ARBA" id="ARBA00023128"/>
    </source>
</evidence>
<dbReference type="RefSeq" id="XP_067924460.1">
    <property type="nucleotide sequence ID" value="XM_068063564.1"/>
</dbReference>
<dbReference type="VEuPathDB" id="ToxoDB:CSUI_003366"/>
<dbReference type="GO" id="GO:0006744">
    <property type="term" value="P:ubiquinone biosynthetic process"/>
    <property type="evidence" value="ECO:0007669"/>
    <property type="project" value="UniProtKB-KW"/>
</dbReference>
<dbReference type="GO" id="GO:0005743">
    <property type="term" value="C:mitochondrial inner membrane"/>
    <property type="evidence" value="ECO:0007669"/>
    <property type="project" value="InterPro"/>
</dbReference>
<keyword evidence="1" id="KW-0831">Ubiquinone biosynthesis</keyword>
<evidence type="ECO:0000256" key="6">
    <source>
        <dbReference type="ARBA" id="ARBA00081568"/>
    </source>
</evidence>
<feature type="compositionally biased region" description="Basic and acidic residues" evidence="7">
    <location>
        <begin position="309"/>
        <end position="330"/>
    </location>
</feature>